<dbReference type="InterPro" id="IPR036420">
    <property type="entry name" value="BRCT_dom_sf"/>
</dbReference>
<dbReference type="GO" id="GO:0070987">
    <property type="term" value="P:error-free translesion synthesis"/>
    <property type="evidence" value="ECO:0007669"/>
    <property type="project" value="TreeGrafter"/>
</dbReference>
<dbReference type="GO" id="GO:0003887">
    <property type="term" value="F:DNA-directed DNA polymerase activity"/>
    <property type="evidence" value="ECO:0007669"/>
    <property type="project" value="TreeGrafter"/>
</dbReference>
<keyword evidence="4" id="KW-1185">Reference proteome</keyword>
<evidence type="ECO:0000313" key="4">
    <source>
        <dbReference type="Proteomes" id="UP000799421"/>
    </source>
</evidence>
<feature type="region of interest" description="Disordered" evidence="1">
    <location>
        <begin position="213"/>
        <end position="237"/>
    </location>
</feature>
<protein>
    <recommendedName>
        <fullName evidence="2">BRCT domain-containing protein</fullName>
    </recommendedName>
</protein>
<dbReference type="SMART" id="SM00292">
    <property type="entry name" value="BRCT"/>
    <property type="match status" value="1"/>
</dbReference>
<accession>A0A6A7C5A1</accession>
<dbReference type="GO" id="GO:0042276">
    <property type="term" value="P:error-prone translesion synthesis"/>
    <property type="evidence" value="ECO:0007669"/>
    <property type="project" value="TreeGrafter"/>
</dbReference>
<dbReference type="SUPFAM" id="SSF52113">
    <property type="entry name" value="BRCT domain"/>
    <property type="match status" value="1"/>
</dbReference>
<dbReference type="InterPro" id="IPR001357">
    <property type="entry name" value="BRCT_dom"/>
</dbReference>
<dbReference type="Proteomes" id="UP000799421">
    <property type="component" value="Unassembled WGS sequence"/>
</dbReference>
<dbReference type="PANTHER" id="PTHR45990:SF1">
    <property type="entry name" value="DNA REPAIR PROTEIN REV1"/>
    <property type="match status" value="1"/>
</dbReference>
<dbReference type="OrthoDB" id="427711at2759"/>
<name>A0A6A7C5A1_9PEZI</name>
<dbReference type="GO" id="GO:0005634">
    <property type="term" value="C:nucleus"/>
    <property type="evidence" value="ECO:0007669"/>
    <property type="project" value="TreeGrafter"/>
</dbReference>
<dbReference type="Gene3D" id="3.40.50.10190">
    <property type="entry name" value="BRCT domain"/>
    <property type="match status" value="1"/>
</dbReference>
<evidence type="ECO:0000313" key="3">
    <source>
        <dbReference type="EMBL" id="KAF2862229.1"/>
    </source>
</evidence>
<evidence type="ECO:0000256" key="1">
    <source>
        <dbReference type="SAM" id="MobiDB-lite"/>
    </source>
</evidence>
<dbReference type="AlphaFoldDB" id="A0A6A7C5A1"/>
<gene>
    <name evidence="3" type="ORF">K470DRAFT_17634</name>
</gene>
<proteinExistence type="predicted"/>
<dbReference type="PANTHER" id="PTHR45990">
    <property type="entry name" value="DNA REPAIR PROTEIN REV1"/>
    <property type="match status" value="1"/>
</dbReference>
<organism evidence="3 4">
    <name type="scientific">Piedraia hortae CBS 480.64</name>
    <dbReference type="NCBI Taxonomy" id="1314780"/>
    <lineage>
        <taxon>Eukaryota</taxon>
        <taxon>Fungi</taxon>
        <taxon>Dikarya</taxon>
        <taxon>Ascomycota</taxon>
        <taxon>Pezizomycotina</taxon>
        <taxon>Dothideomycetes</taxon>
        <taxon>Dothideomycetidae</taxon>
        <taxon>Capnodiales</taxon>
        <taxon>Piedraiaceae</taxon>
        <taxon>Piedraia</taxon>
    </lineage>
</organism>
<dbReference type="PROSITE" id="PS50172">
    <property type="entry name" value="BRCT"/>
    <property type="match status" value="1"/>
</dbReference>
<dbReference type="EMBL" id="MU005967">
    <property type="protein sequence ID" value="KAF2862229.1"/>
    <property type="molecule type" value="Genomic_DNA"/>
</dbReference>
<sequence length="237" mass="26160">MDPPRAAQPSIAVCDVFNSSNTGHQVADRSMGNTTWWRDSRNVKLNNQFRGTRENEKQDRQKAIFECLAQDEQRAAKRVKTDDHQPKTAEAPITTECQVFSNLVFYVNGSTAPVVSDFMIKQIISKHGGRVCVFLGRRQVTHVIIGKSAGGGLSGRKVQMEIDKRRGKQVHFVTAEWVMDSAKAGKRLPESRYQAVRLASCRTNRISDAFKPTKASATIGPTSHEEKITGSQAGASG</sequence>
<feature type="domain" description="BRCT" evidence="2">
    <location>
        <begin position="95"/>
        <end position="195"/>
    </location>
</feature>
<evidence type="ECO:0000259" key="2">
    <source>
        <dbReference type="PROSITE" id="PS50172"/>
    </source>
</evidence>
<dbReference type="GO" id="GO:0017125">
    <property type="term" value="F:deoxycytidyl transferase activity"/>
    <property type="evidence" value="ECO:0007669"/>
    <property type="project" value="TreeGrafter"/>
</dbReference>
<dbReference type="Pfam" id="PF16589">
    <property type="entry name" value="BRCT_2"/>
    <property type="match status" value="1"/>
</dbReference>
<reference evidence="3" key="1">
    <citation type="journal article" date="2020" name="Stud. Mycol.">
        <title>101 Dothideomycetes genomes: a test case for predicting lifestyles and emergence of pathogens.</title>
        <authorList>
            <person name="Haridas S."/>
            <person name="Albert R."/>
            <person name="Binder M."/>
            <person name="Bloem J."/>
            <person name="Labutti K."/>
            <person name="Salamov A."/>
            <person name="Andreopoulos B."/>
            <person name="Baker S."/>
            <person name="Barry K."/>
            <person name="Bills G."/>
            <person name="Bluhm B."/>
            <person name="Cannon C."/>
            <person name="Castanera R."/>
            <person name="Culley D."/>
            <person name="Daum C."/>
            <person name="Ezra D."/>
            <person name="Gonzalez J."/>
            <person name="Henrissat B."/>
            <person name="Kuo A."/>
            <person name="Liang C."/>
            <person name="Lipzen A."/>
            <person name="Lutzoni F."/>
            <person name="Magnuson J."/>
            <person name="Mondo S."/>
            <person name="Nolan M."/>
            <person name="Ohm R."/>
            <person name="Pangilinan J."/>
            <person name="Park H.-J."/>
            <person name="Ramirez L."/>
            <person name="Alfaro M."/>
            <person name="Sun H."/>
            <person name="Tritt A."/>
            <person name="Yoshinaga Y."/>
            <person name="Zwiers L.-H."/>
            <person name="Turgeon B."/>
            <person name="Goodwin S."/>
            <person name="Spatafora J."/>
            <person name="Crous P."/>
            <person name="Grigoriev I."/>
        </authorList>
    </citation>
    <scope>NUCLEOTIDE SEQUENCE</scope>
    <source>
        <strain evidence="3">CBS 480.64</strain>
    </source>
</reference>